<dbReference type="GO" id="GO:0010468">
    <property type="term" value="P:regulation of gene expression"/>
    <property type="evidence" value="ECO:0007669"/>
    <property type="project" value="UniProtKB-ARBA"/>
</dbReference>
<dbReference type="SUPFAM" id="SSF75632">
    <property type="entry name" value="Cullin homology domain"/>
    <property type="match status" value="1"/>
</dbReference>
<dbReference type="Pfam" id="PF10557">
    <property type="entry name" value="Cullin_Nedd8"/>
    <property type="match status" value="1"/>
</dbReference>
<keyword evidence="9" id="KW-0931">ER-Golgi transport</keyword>
<evidence type="ECO:0000259" key="15">
    <source>
        <dbReference type="PROSITE" id="PS50069"/>
    </source>
</evidence>
<name>A0AAJ6YWF9_9HYME</name>
<dbReference type="RefSeq" id="XP_011505613.1">
    <property type="nucleotide sequence ID" value="XM_011507311.1"/>
</dbReference>
<dbReference type="SMART" id="SM00884">
    <property type="entry name" value="Cullin_Nedd8"/>
    <property type="match status" value="1"/>
</dbReference>
<accession>A0AAJ6YWF9</accession>
<feature type="compositionally biased region" description="Low complexity" evidence="14">
    <location>
        <begin position="600"/>
        <end position="614"/>
    </location>
</feature>
<dbReference type="FunFam" id="1.10.10.10:FF:000091">
    <property type="entry name" value="Cullin 3"/>
    <property type="match status" value="1"/>
</dbReference>
<dbReference type="GO" id="GO:0043161">
    <property type="term" value="P:proteasome-mediated ubiquitin-dependent protein catabolic process"/>
    <property type="evidence" value="ECO:0007669"/>
    <property type="project" value="UniProtKB-ARBA"/>
</dbReference>
<dbReference type="InterPro" id="IPR016158">
    <property type="entry name" value="Cullin_homology"/>
</dbReference>
<dbReference type="GO" id="GO:0051301">
    <property type="term" value="P:cell division"/>
    <property type="evidence" value="ECO:0007669"/>
    <property type="project" value="UniProtKB-KW"/>
</dbReference>
<evidence type="ECO:0000256" key="1">
    <source>
        <dbReference type="ARBA" id="ARBA00004123"/>
    </source>
</evidence>
<comment type="pathway">
    <text evidence="2">Protein modification; protein ubiquitination.</text>
</comment>
<evidence type="ECO:0000256" key="10">
    <source>
        <dbReference type="ARBA" id="ARBA00023242"/>
    </source>
</evidence>
<keyword evidence="16" id="KW-1185">Reference proteome</keyword>
<proteinExistence type="inferred from homology"/>
<evidence type="ECO:0000256" key="4">
    <source>
        <dbReference type="ARBA" id="ARBA00022448"/>
    </source>
</evidence>
<dbReference type="Pfam" id="PF00888">
    <property type="entry name" value="Cullin"/>
    <property type="match status" value="1"/>
</dbReference>
<dbReference type="InterPro" id="IPR036388">
    <property type="entry name" value="WH-like_DNA-bd_sf"/>
</dbReference>
<dbReference type="FunFam" id="3.30.230.130:FF:000002">
    <property type="entry name" value="cullin-3 isoform X1"/>
    <property type="match status" value="1"/>
</dbReference>
<evidence type="ECO:0000313" key="16">
    <source>
        <dbReference type="Proteomes" id="UP000695007"/>
    </source>
</evidence>
<organism evidence="16 17">
    <name type="scientific">Ceratosolen solmsi marchali</name>
    <dbReference type="NCBI Taxonomy" id="326594"/>
    <lineage>
        <taxon>Eukaryota</taxon>
        <taxon>Metazoa</taxon>
        <taxon>Ecdysozoa</taxon>
        <taxon>Arthropoda</taxon>
        <taxon>Hexapoda</taxon>
        <taxon>Insecta</taxon>
        <taxon>Pterygota</taxon>
        <taxon>Neoptera</taxon>
        <taxon>Endopterygota</taxon>
        <taxon>Hymenoptera</taxon>
        <taxon>Apocrita</taxon>
        <taxon>Proctotrupomorpha</taxon>
        <taxon>Chalcidoidea</taxon>
        <taxon>Agaonidae</taxon>
        <taxon>Agaoninae</taxon>
        <taxon>Ceratosolen</taxon>
    </lineage>
</organism>
<evidence type="ECO:0000256" key="3">
    <source>
        <dbReference type="ARBA" id="ARBA00006019"/>
    </source>
</evidence>
<dbReference type="PROSITE" id="PS50069">
    <property type="entry name" value="CULLIN_2"/>
    <property type="match status" value="1"/>
</dbReference>
<gene>
    <name evidence="17 18" type="primary">LOC105368316</name>
</gene>
<evidence type="ECO:0000256" key="2">
    <source>
        <dbReference type="ARBA" id="ARBA00004906"/>
    </source>
</evidence>
<evidence type="ECO:0000256" key="7">
    <source>
        <dbReference type="ARBA" id="ARBA00022776"/>
    </source>
</evidence>
<dbReference type="FunFam" id="1.20.1310.10:FF:000001">
    <property type="entry name" value="Cullin 3"/>
    <property type="match status" value="1"/>
</dbReference>
<dbReference type="PANTHER" id="PTHR11932">
    <property type="entry name" value="CULLIN"/>
    <property type="match status" value="1"/>
</dbReference>
<keyword evidence="7" id="KW-0498">Mitosis</keyword>
<dbReference type="SUPFAM" id="SSF46785">
    <property type="entry name" value="Winged helix' DNA-binding domain"/>
    <property type="match status" value="1"/>
</dbReference>
<dbReference type="KEGG" id="csol:105368316"/>
<dbReference type="Gene3D" id="1.10.10.10">
    <property type="entry name" value="Winged helix-like DNA-binding domain superfamily/Winged helix DNA-binding domain"/>
    <property type="match status" value="1"/>
</dbReference>
<dbReference type="Gene3D" id="1.20.1310.10">
    <property type="entry name" value="Cullin Repeats"/>
    <property type="match status" value="4"/>
</dbReference>
<evidence type="ECO:0000256" key="8">
    <source>
        <dbReference type="ARBA" id="ARBA00022843"/>
    </source>
</evidence>
<dbReference type="FunFam" id="1.20.1310.10:FF:000006">
    <property type="entry name" value="Cullin 3"/>
    <property type="match status" value="1"/>
</dbReference>
<dbReference type="InterPro" id="IPR019559">
    <property type="entry name" value="Cullin_neddylation_domain"/>
</dbReference>
<evidence type="ECO:0000256" key="14">
    <source>
        <dbReference type="SAM" id="MobiDB-lite"/>
    </source>
</evidence>
<keyword evidence="10" id="KW-0539">Nucleus</keyword>
<dbReference type="InterPro" id="IPR036390">
    <property type="entry name" value="WH_DNA-bd_sf"/>
</dbReference>
<feature type="region of interest" description="Disordered" evidence="14">
    <location>
        <begin position="594"/>
        <end position="614"/>
    </location>
</feature>
<dbReference type="Pfam" id="PF26557">
    <property type="entry name" value="Cullin_AB"/>
    <property type="match status" value="1"/>
</dbReference>
<dbReference type="FunFam" id="1.20.1310.10:FF:000005">
    <property type="entry name" value="Cullin 3"/>
    <property type="match status" value="1"/>
</dbReference>
<keyword evidence="6" id="KW-0132">Cell division</keyword>
<keyword evidence="5" id="KW-1017">Isopeptide bond</keyword>
<protein>
    <submittedName>
        <fullName evidence="17 18">Cullin-3 isoform X1</fullName>
    </submittedName>
</protein>
<dbReference type="GO" id="GO:0006950">
    <property type="term" value="P:response to stress"/>
    <property type="evidence" value="ECO:0007669"/>
    <property type="project" value="UniProtKB-ARBA"/>
</dbReference>
<dbReference type="InterPro" id="IPR016157">
    <property type="entry name" value="Cullin_CS"/>
</dbReference>
<dbReference type="GO" id="GO:0031625">
    <property type="term" value="F:ubiquitin protein ligase binding"/>
    <property type="evidence" value="ECO:0007669"/>
    <property type="project" value="InterPro"/>
</dbReference>
<dbReference type="Proteomes" id="UP000695007">
    <property type="component" value="Unplaced"/>
</dbReference>
<dbReference type="GeneID" id="105368316"/>
<dbReference type="InterPro" id="IPR045093">
    <property type="entry name" value="Cullin"/>
</dbReference>
<evidence type="ECO:0000256" key="9">
    <source>
        <dbReference type="ARBA" id="ARBA00022892"/>
    </source>
</evidence>
<dbReference type="GO" id="GO:0007165">
    <property type="term" value="P:signal transduction"/>
    <property type="evidence" value="ECO:0007669"/>
    <property type="project" value="UniProtKB-ARBA"/>
</dbReference>
<dbReference type="GO" id="GO:0006915">
    <property type="term" value="P:apoptotic process"/>
    <property type="evidence" value="ECO:0007669"/>
    <property type="project" value="UniProtKB-ARBA"/>
</dbReference>
<dbReference type="SMART" id="SM00182">
    <property type="entry name" value="CULLIN"/>
    <property type="match status" value="1"/>
</dbReference>
<dbReference type="InterPro" id="IPR001373">
    <property type="entry name" value="Cullin_N"/>
</dbReference>
<dbReference type="GO" id="GO:0005737">
    <property type="term" value="C:cytoplasm"/>
    <property type="evidence" value="ECO:0007669"/>
    <property type="project" value="UniProtKB-ARBA"/>
</dbReference>
<dbReference type="GO" id="GO:0080090">
    <property type="term" value="P:regulation of primary metabolic process"/>
    <property type="evidence" value="ECO:0007669"/>
    <property type="project" value="UniProtKB-ARBA"/>
</dbReference>
<evidence type="ECO:0000313" key="18">
    <source>
        <dbReference type="RefSeq" id="XP_011505613.1"/>
    </source>
</evidence>
<dbReference type="AlphaFoldDB" id="A0AAJ6YWF9"/>
<keyword evidence="11" id="KW-0131">Cell cycle</keyword>
<dbReference type="SUPFAM" id="SSF74788">
    <property type="entry name" value="Cullin repeat-like"/>
    <property type="match status" value="1"/>
</dbReference>
<evidence type="ECO:0000256" key="13">
    <source>
        <dbReference type="RuleBase" id="RU003829"/>
    </source>
</evidence>
<dbReference type="GO" id="GO:0016192">
    <property type="term" value="P:vesicle-mediated transport"/>
    <property type="evidence" value="ECO:0007669"/>
    <property type="project" value="UniProtKB-KW"/>
</dbReference>
<keyword evidence="8" id="KW-0832">Ubl conjugation</keyword>
<evidence type="ECO:0000256" key="12">
    <source>
        <dbReference type="PROSITE-ProRule" id="PRU00330"/>
    </source>
</evidence>
<dbReference type="InterPro" id="IPR016159">
    <property type="entry name" value="Cullin_repeat-like_dom_sf"/>
</dbReference>
<dbReference type="RefSeq" id="XP_011505612.1">
    <property type="nucleotide sequence ID" value="XM_011507310.1"/>
</dbReference>
<dbReference type="InterPro" id="IPR059120">
    <property type="entry name" value="Cullin-like_AB"/>
</dbReference>
<evidence type="ECO:0000256" key="6">
    <source>
        <dbReference type="ARBA" id="ARBA00022618"/>
    </source>
</evidence>
<dbReference type="GO" id="GO:0000209">
    <property type="term" value="P:protein polyubiquitination"/>
    <property type="evidence" value="ECO:0007669"/>
    <property type="project" value="UniProtKB-ARBA"/>
</dbReference>
<dbReference type="CTD" id="8452"/>
<comment type="similarity">
    <text evidence="3 12 13">Belongs to the cullin family.</text>
</comment>
<dbReference type="InterPro" id="IPR036317">
    <property type="entry name" value="Cullin_homology_sf"/>
</dbReference>
<dbReference type="GO" id="GO:0031461">
    <property type="term" value="C:cullin-RING ubiquitin ligase complex"/>
    <property type="evidence" value="ECO:0007669"/>
    <property type="project" value="InterPro"/>
</dbReference>
<dbReference type="GO" id="GO:0000278">
    <property type="term" value="P:mitotic cell cycle"/>
    <property type="evidence" value="ECO:0007669"/>
    <property type="project" value="UniProtKB-ARBA"/>
</dbReference>
<keyword evidence="4" id="KW-0813">Transport</keyword>
<dbReference type="GO" id="GO:0005634">
    <property type="term" value="C:nucleus"/>
    <property type="evidence" value="ECO:0007669"/>
    <property type="project" value="UniProtKB-SubCell"/>
</dbReference>
<evidence type="ECO:0000256" key="11">
    <source>
        <dbReference type="ARBA" id="ARBA00023306"/>
    </source>
</evidence>
<feature type="domain" description="Cullin family profile" evidence="15">
    <location>
        <begin position="404"/>
        <end position="669"/>
    </location>
</feature>
<sequence>MDYSQFTESSFQNNFKSLSRKSPDSRLLKYPSTTPFMITKRLTSMDERYVENIWALLKNAIQEIQKKNNSSLSFEELYRNAYTMVLHKYGERLYTGLKEVITHHLVNKVRKDVLDSLHNNFLQTLNQAWNDHQTSMVMIRDILMYMDRVYVQQNNVDNVFNLGLIIFRDQVVRYGCIRDHLRETLLGMVARERRGEIVDRIAIKNACQMLMLLGINSRQVYEEDFERPFLQQSIEFYKMESQKFLAENSASVYIKQVEARITEESERAKHYLDESTEPRIVEVVEEELIKKNMKTIVEMENSGVVHMLQNLKTEDLGCMYKLFSRVTDGLNTVCGCVSQYLRERGRALVQEELESGTNAVQFVQNLLDLKDRFEHFLHYSFSNDKQFKQMIASDFEYFLNLNTKSPEYLSLFIDDKLKKGLKGMTEQEIEGILDKTMVLFRFLQEKDVFERYYKQHLAKRLLLNKSVSDDSEKNMISKLKTECGCQFTSKLEGMFKDITVSNTIMEEFKEHILAYGMTLSGVDLSVRVLTTGFWPTQAATPKCSMPSAPRDAFDAFRHFYLGKHSGRQLTLQPQLGSADLNAIFYGPRREESNLGADCPSSSQGFGSNGSSQRSNSGTCIARKHIIQVSTYQMCVLMLFNNRERLTYEEIQNETDIPERDLIRALQSLAMGKATQRVLLKYPRTKDIEPSHCFCVNDSFTSKLHRVKIQTVAAKGECEPERKETRNKVDEDRKHEIEAAIVRIMKARKLMAHNILVAEVTDQLRARFLPSPVIIKKRIEGLIEREYLARTPEDRKVYTYVA</sequence>
<dbReference type="PROSITE" id="PS01256">
    <property type="entry name" value="CULLIN_1"/>
    <property type="match status" value="1"/>
</dbReference>
<dbReference type="Gene3D" id="3.30.230.130">
    <property type="entry name" value="Cullin, Chain C, Domain 2"/>
    <property type="match status" value="1"/>
</dbReference>
<evidence type="ECO:0000313" key="17">
    <source>
        <dbReference type="RefSeq" id="XP_011505612.1"/>
    </source>
</evidence>
<evidence type="ECO:0000256" key="5">
    <source>
        <dbReference type="ARBA" id="ARBA00022499"/>
    </source>
</evidence>
<reference evidence="17 18" key="1">
    <citation type="submission" date="2025-04" db="UniProtKB">
        <authorList>
            <consortium name="RefSeq"/>
        </authorList>
    </citation>
    <scope>IDENTIFICATION</scope>
</reference>
<comment type="subcellular location">
    <subcellularLocation>
        <location evidence="1">Nucleus</location>
    </subcellularLocation>
</comment>
<dbReference type="FunFam" id="1.20.1310.10:FF:000002">
    <property type="entry name" value="cullin-3 isoform X1"/>
    <property type="match status" value="1"/>
</dbReference>